<keyword evidence="1" id="KW-0808">Transferase</keyword>
<evidence type="ECO:0000313" key="8">
    <source>
        <dbReference type="Proteomes" id="UP000287352"/>
    </source>
</evidence>
<dbReference type="EMBL" id="BIFR01000002">
    <property type="protein sequence ID" value="GCE14650.1"/>
    <property type="molecule type" value="Genomic_DNA"/>
</dbReference>
<dbReference type="GO" id="GO:0005524">
    <property type="term" value="F:ATP binding"/>
    <property type="evidence" value="ECO:0007669"/>
    <property type="project" value="UniProtKB-KW"/>
</dbReference>
<keyword evidence="5" id="KW-0479">Metal-binding</keyword>
<dbReference type="PANTHER" id="PTHR43289">
    <property type="entry name" value="MITOGEN-ACTIVATED PROTEIN KINASE KINASE KINASE 20-RELATED"/>
    <property type="match status" value="1"/>
</dbReference>
<dbReference type="InterPro" id="IPR007822">
    <property type="entry name" value="LANC-like"/>
</dbReference>
<keyword evidence="4" id="KW-0067">ATP-binding</keyword>
<accession>A0A402A692</accession>
<dbReference type="PRINTS" id="PR01950">
    <property type="entry name" value="LANCSUPER"/>
</dbReference>
<dbReference type="SUPFAM" id="SSF158745">
    <property type="entry name" value="LanC-like"/>
    <property type="match status" value="1"/>
</dbReference>
<dbReference type="Gene3D" id="1.50.10.10">
    <property type="match status" value="1"/>
</dbReference>
<evidence type="ECO:0000256" key="5">
    <source>
        <dbReference type="PIRSR" id="PIRSR607822-1"/>
    </source>
</evidence>
<dbReference type="SUPFAM" id="SSF56112">
    <property type="entry name" value="Protein kinase-like (PK-like)"/>
    <property type="match status" value="1"/>
</dbReference>
<dbReference type="PANTHER" id="PTHR43289:SF34">
    <property type="entry name" value="SERINE_THREONINE-PROTEIN KINASE YBDM-RELATED"/>
    <property type="match status" value="1"/>
</dbReference>
<dbReference type="RefSeq" id="WP_161975675.1">
    <property type="nucleotide sequence ID" value="NZ_BIFR01000002.1"/>
</dbReference>
<keyword evidence="3" id="KW-0418">Kinase</keyword>
<dbReference type="Pfam" id="PF25816">
    <property type="entry name" value="RamC_N"/>
    <property type="match status" value="1"/>
</dbReference>
<keyword evidence="2" id="KW-0547">Nucleotide-binding</keyword>
<feature type="binding site" evidence="5">
    <location>
        <position position="821"/>
    </location>
    <ligand>
        <name>Zn(2+)</name>
        <dbReference type="ChEBI" id="CHEBI:29105"/>
    </ligand>
</feature>
<dbReference type="Gene3D" id="1.10.510.10">
    <property type="entry name" value="Transferase(Phosphotransferase) domain 1"/>
    <property type="match status" value="1"/>
</dbReference>
<dbReference type="InterPro" id="IPR008271">
    <property type="entry name" value="Ser/Thr_kinase_AS"/>
</dbReference>
<dbReference type="SMART" id="SM00220">
    <property type="entry name" value="S_TKc"/>
    <property type="match status" value="1"/>
</dbReference>
<dbReference type="PROSITE" id="PS50011">
    <property type="entry name" value="PROTEIN_KINASE_DOM"/>
    <property type="match status" value="1"/>
</dbReference>
<evidence type="ECO:0000256" key="3">
    <source>
        <dbReference type="ARBA" id="ARBA00022777"/>
    </source>
</evidence>
<evidence type="ECO:0000259" key="6">
    <source>
        <dbReference type="PROSITE" id="PS50011"/>
    </source>
</evidence>
<proteinExistence type="predicted"/>
<evidence type="ECO:0000256" key="1">
    <source>
        <dbReference type="ARBA" id="ARBA00022679"/>
    </source>
</evidence>
<dbReference type="GO" id="GO:0004674">
    <property type="term" value="F:protein serine/threonine kinase activity"/>
    <property type="evidence" value="ECO:0007669"/>
    <property type="project" value="TreeGrafter"/>
</dbReference>
<dbReference type="GO" id="GO:0046872">
    <property type="term" value="F:metal ion binding"/>
    <property type="evidence" value="ECO:0007669"/>
    <property type="project" value="UniProtKB-KW"/>
</dbReference>
<dbReference type="PROSITE" id="PS00108">
    <property type="entry name" value="PROTEIN_KINASE_ST"/>
    <property type="match status" value="1"/>
</dbReference>
<feature type="binding site" evidence="5">
    <location>
        <position position="822"/>
    </location>
    <ligand>
        <name>Zn(2+)</name>
        <dbReference type="ChEBI" id="CHEBI:29105"/>
    </ligand>
</feature>
<dbReference type="GO" id="GO:0031179">
    <property type="term" value="P:peptide modification"/>
    <property type="evidence" value="ECO:0007669"/>
    <property type="project" value="InterPro"/>
</dbReference>
<evidence type="ECO:0000313" key="7">
    <source>
        <dbReference type="EMBL" id="GCE14650.1"/>
    </source>
</evidence>
<keyword evidence="5" id="KW-0862">Zinc</keyword>
<dbReference type="Pfam" id="PF05147">
    <property type="entry name" value="LANC_like"/>
    <property type="match status" value="1"/>
</dbReference>
<dbReference type="GO" id="GO:0005975">
    <property type="term" value="P:carbohydrate metabolic process"/>
    <property type="evidence" value="ECO:0007669"/>
    <property type="project" value="InterPro"/>
</dbReference>
<feature type="binding site" evidence="5">
    <location>
        <position position="776"/>
    </location>
    <ligand>
        <name>Zn(2+)</name>
        <dbReference type="ChEBI" id="CHEBI:29105"/>
    </ligand>
</feature>
<dbReference type="InterPro" id="IPR057929">
    <property type="entry name" value="RamC_N"/>
</dbReference>
<gene>
    <name evidence="7" type="ORF">KTT_45090</name>
</gene>
<dbReference type="CDD" id="cd14014">
    <property type="entry name" value="STKc_PknB_like"/>
    <property type="match status" value="1"/>
</dbReference>
<dbReference type="InterPro" id="IPR012341">
    <property type="entry name" value="6hp_glycosidase-like_sf"/>
</dbReference>
<comment type="caution">
    <text evidence="7">The sequence shown here is derived from an EMBL/GenBank/DDBJ whole genome shotgun (WGS) entry which is preliminary data.</text>
</comment>
<reference evidence="8" key="1">
    <citation type="submission" date="2018-12" db="EMBL/GenBank/DDBJ databases">
        <title>Tengunoibacter tsumagoiensis gen. nov., sp. nov., Dictyobacter kobayashii sp. nov., D. alpinus sp. nov., and D. joshuensis sp. nov. and description of Dictyobacteraceae fam. nov. within the order Ktedonobacterales isolated from Tengu-no-mugimeshi.</title>
        <authorList>
            <person name="Wang C.M."/>
            <person name="Zheng Y."/>
            <person name="Sakai Y."/>
            <person name="Toyoda A."/>
            <person name="Minakuchi Y."/>
            <person name="Abe K."/>
            <person name="Yokota A."/>
            <person name="Yabe S."/>
        </authorList>
    </citation>
    <scope>NUCLEOTIDE SEQUENCE [LARGE SCALE GENOMIC DNA]</scope>
    <source>
        <strain evidence="8">Uno3</strain>
    </source>
</reference>
<keyword evidence="8" id="KW-1185">Reference proteome</keyword>
<sequence length="922" mass="101524">MVVHHADNSLNSHNDEVLIAVAREVCAQNAPLTQQWNINYAYDAQKPWLRFVRQNTTLPSQGWKLHVSASIDSAAALLRCVLPLLLAESSAFKCAATIQHLNYLNQGQGGNSQLGKFITIYPANDEEAVRLALLLDNETRNRGLGGPNIPSDHILCPGSLVYYRYGGFDGKTFVQQQNGMISHALMTPENELIVDRRTPRYSAPEWVTDPFKAAGISVDLPPMERLLEKRYLILATISANISHIVYLGADLENSCSCIVKGLGYGWQYNTTDKLGRTKLLHEGEIMARLHGIPFVPELYAVIETEYDAYLIMEDIEGKTLTNYVSQISARGEQLPFSTIVQWSIQLAQLFAAIHARGIVYGDIKSSNIILGDHEQLYLIDFDTAHESGDTTRRFAGRGTRGYMSPQVCQGQTATIADDIFSLGALYYFLLTGIEVSTSVDPLKPLIRPLEWIRPDIPHALQQIILRCTAEQPEDRYASMRELQTALEHVTIIDEVIPFGCELTSTYIVEAKERYRHLASRLLETLCAQAQKVPGEPGLAWMSLHHTAPNFFSRDLNTGNSGTLLALAELTWVLDSARGREVLAEGALWLRQAQPLRKPPLAGLYAGIAGSGVALLKAGQVLKDPSFIDAAIERSRIVASLPLQSLDIIHGAAGRLRFHLLLWDETHDQEHLEAAQACGEYLLSTATFEPSGTVYWDHVSVLDEESKKPLLGYAHGTAGIADALLELFETTVDERYVPAIVGAAAWLQLQLVSSESDPQLLSWPRAVGGEPAAAFWCHGATGIGRFFLHLAKGNLFASAAAITARVAKTVARGHRWASTTQCHGLAGNIEFLLDLYRFTGDTLLCEQAFVLGRLLETFAGEQDGLLVFPSEFPGVFTPDYMIGYAGVALCLLRLSAPELLPHALSRAAFRAYSHTVHHTMPIA</sequence>
<evidence type="ECO:0000256" key="4">
    <source>
        <dbReference type="ARBA" id="ARBA00022840"/>
    </source>
</evidence>
<dbReference type="SMART" id="SM01260">
    <property type="entry name" value="LANC_like"/>
    <property type="match status" value="1"/>
</dbReference>
<dbReference type="Pfam" id="PF00069">
    <property type="entry name" value="Pkinase"/>
    <property type="match status" value="1"/>
</dbReference>
<dbReference type="Proteomes" id="UP000287352">
    <property type="component" value="Unassembled WGS sequence"/>
</dbReference>
<feature type="domain" description="Protein kinase" evidence="6">
    <location>
        <begin position="231"/>
        <end position="491"/>
    </location>
</feature>
<organism evidence="7 8">
    <name type="scientific">Tengunoibacter tsumagoiensis</name>
    <dbReference type="NCBI Taxonomy" id="2014871"/>
    <lineage>
        <taxon>Bacteria</taxon>
        <taxon>Bacillati</taxon>
        <taxon>Chloroflexota</taxon>
        <taxon>Ktedonobacteria</taxon>
        <taxon>Ktedonobacterales</taxon>
        <taxon>Dictyobacteraceae</taxon>
        <taxon>Tengunoibacter</taxon>
    </lineage>
</organism>
<evidence type="ECO:0000256" key="2">
    <source>
        <dbReference type="ARBA" id="ARBA00022741"/>
    </source>
</evidence>
<protein>
    <recommendedName>
        <fullName evidence="6">Protein kinase domain-containing protein</fullName>
    </recommendedName>
</protein>
<dbReference type="InterPro" id="IPR000719">
    <property type="entry name" value="Prot_kinase_dom"/>
</dbReference>
<dbReference type="InterPro" id="IPR011009">
    <property type="entry name" value="Kinase-like_dom_sf"/>
</dbReference>
<dbReference type="AlphaFoldDB" id="A0A402A692"/>
<name>A0A402A692_9CHLR</name>